<gene>
    <name evidence="2" type="ORF">SPARVUS_LOCUS4097429</name>
</gene>
<evidence type="ECO:0000313" key="2">
    <source>
        <dbReference type="EMBL" id="CAI9553792.1"/>
    </source>
</evidence>
<evidence type="ECO:0000313" key="3">
    <source>
        <dbReference type="Proteomes" id="UP001162483"/>
    </source>
</evidence>
<name>A0ABN9C2A7_9NEOB</name>
<keyword evidence="3" id="KW-1185">Reference proteome</keyword>
<accession>A0ABN9C2A7</accession>
<dbReference type="EMBL" id="CATNWA010007324">
    <property type="protein sequence ID" value="CAI9553792.1"/>
    <property type="molecule type" value="Genomic_DNA"/>
</dbReference>
<feature type="compositionally biased region" description="Polar residues" evidence="1">
    <location>
        <begin position="40"/>
        <end position="52"/>
    </location>
</feature>
<proteinExistence type="predicted"/>
<reference evidence="2" key="1">
    <citation type="submission" date="2023-05" db="EMBL/GenBank/DDBJ databases">
        <authorList>
            <person name="Stuckert A."/>
        </authorList>
    </citation>
    <scope>NUCLEOTIDE SEQUENCE</scope>
</reference>
<sequence length="87" mass="9705">CNDCLVVPLAVLRAGFPRARSLSPSLLFTRALMVGMDLEQTGTRSRPLSTPASDRGIRQRSASDRGIRQRYVQVRLDPCRMDGWQSS</sequence>
<evidence type="ECO:0000256" key="1">
    <source>
        <dbReference type="SAM" id="MobiDB-lite"/>
    </source>
</evidence>
<comment type="caution">
    <text evidence="2">The sequence shown here is derived from an EMBL/GenBank/DDBJ whole genome shotgun (WGS) entry which is preliminary data.</text>
</comment>
<organism evidence="2 3">
    <name type="scientific">Staurois parvus</name>
    <dbReference type="NCBI Taxonomy" id="386267"/>
    <lineage>
        <taxon>Eukaryota</taxon>
        <taxon>Metazoa</taxon>
        <taxon>Chordata</taxon>
        <taxon>Craniata</taxon>
        <taxon>Vertebrata</taxon>
        <taxon>Euteleostomi</taxon>
        <taxon>Amphibia</taxon>
        <taxon>Batrachia</taxon>
        <taxon>Anura</taxon>
        <taxon>Neobatrachia</taxon>
        <taxon>Ranoidea</taxon>
        <taxon>Ranidae</taxon>
        <taxon>Staurois</taxon>
    </lineage>
</organism>
<feature type="compositionally biased region" description="Basic and acidic residues" evidence="1">
    <location>
        <begin position="55"/>
        <end position="64"/>
    </location>
</feature>
<feature type="non-terminal residue" evidence="2">
    <location>
        <position position="1"/>
    </location>
</feature>
<protein>
    <submittedName>
        <fullName evidence="2">Uncharacterized protein</fullName>
    </submittedName>
</protein>
<dbReference type="Proteomes" id="UP001162483">
    <property type="component" value="Unassembled WGS sequence"/>
</dbReference>
<feature type="region of interest" description="Disordered" evidence="1">
    <location>
        <begin position="39"/>
        <end position="64"/>
    </location>
</feature>